<reference evidence="1" key="2">
    <citation type="journal article" date="2015" name="Fish Shellfish Immunol.">
        <title>Early steps in the European eel (Anguilla anguilla)-Vibrio vulnificus interaction in the gills: Role of the RtxA13 toxin.</title>
        <authorList>
            <person name="Callol A."/>
            <person name="Pajuelo D."/>
            <person name="Ebbesson L."/>
            <person name="Teles M."/>
            <person name="MacKenzie S."/>
            <person name="Amaro C."/>
        </authorList>
    </citation>
    <scope>NUCLEOTIDE SEQUENCE</scope>
</reference>
<proteinExistence type="predicted"/>
<accession>A0A0E9VJZ0</accession>
<name>A0A0E9VJZ0_ANGAN</name>
<organism evidence="1">
    <name type="scientific">Anguilla anguilla</name>
    <name type="common">European freshwater eel</name>
    <name type="synonym">Muraena anguilla</name>
    <dbReference type="NCBI Taxonomy" id="7936"/>
    <lineage>
        <taxon>Eukaryota</taxon>
        <taxon>Metazoa</taxon>
        <taxon>Chordata</taxon>
        <taxon>Craniata</taxon>
        <taxon>Vertebrata</taxon>
        <taxon>Euteleostomi</taxon>
        <taxon>Actinopterygii</taxon>
        <taxon>Neopterygii</taxon>
        <taxon>Teleostei</taxon>
        <taxon>Anguilliformes</taxon>
        <taxon>Anguillidae</taxon>
        <taxon>Anguilla</taxon>
    </lineage>
</organism>
<sequence length="61" mass="6986">MAFENILRRPHKLLQGEAWFNCEQFRLVCCNCTQQANALKVTVCTFNALKVCMYVAAANLF</sequence>
<dbReference type="EMBL" id="GBXM01030123">
    <property type="protein sequence ID" value="JAH78454.1"/>
    <property type="molecule type" value="Transcribed_RNA"/>
</dbReference>
<evidence type="ECO:0000313" key="1">
    <source>
        <dbReference type="EMBL" id="JAH78454.1"/>
    </source>
</evidence>
<protein>
    <submittedName>
        <fullName evidence="1">Uncharacterized protein</fullName>
    </submittedName>
</protein>
<reference evidence="1" key="1">
    <citation type="submission" date="2014-11" db="EMBL/GenBank/DDBJ databases">
        <authorList>
            <person name="Amaro Gonzalez C."/>
        </authorList>
    </citation>
    <scope>NUCLEOTIDE SEQUENCE</scope>
</reference>
<dbReference type="AlphaFoldDB" id="A0A0E9VJZ0"/>